<evidence type="ECO:0000313" key="1">
    <source>
        <dbReference type="EMBL" id="KAE9591267.1"/>
    </source>
</evidence>
<gene>
    <name evidence="1" type="ORF">Lalb_Chr20g0116691</name>
</gene>
<dbReference type="AlphaFoldDB" id="A0A6A4NXL0"/>
<evidence type="ECO:0000313" key="2">
    <source>
        <dbReference type="Proteomes" id="UP000447434"/>
    </source>
</evidence>
<protein>
    <submittedName>
        <fullName evidence="1">Uncharacterized protein</fullName>
    </submittedName>
</protein>
<accession>A0A6A4NXL0</accession>
<dbReference type="EMBL" id="WOCE01000020">
    <property type="protein sequence ID" value="KAE9591267.1"/>
    <property type="molecule type" value="Genomic_DNA"/>
</dbReference>
<name>A0A6A4NXL0_LUPAL</name>
<organism evidence="1 2">
    <name type="scientific">Lupinus albus</name>
    <name type="common">White lupine</name>
    <name type="synonym">Lupinus termis</name>
    <dbReference type="NCBI Taxonomy" id="3870"/>
    <lineage>
        <taxon>Eukaryota</taxon>
        <taxon>Viridiplantae</taxon>
        <taxon>Streptophyta</taxon>
        <taxon>Embryophyta</taxon>
        <taxon>Tracheophyta</taxon>
        <taxon>Spermatophyta</taxon>
        <taxon>Magnoliopsida</taxon>
        <taxon>eudicotyledons</taxon>
        <taxon>Gunneridae</taxon>
        <taxon>Pentapetalae</taxon>
        <taxon>rosids</taxon>
        <taxon>fabids</taxon>
        <taxon>Fabales</taxon>
        <taxon>Fabaceae</taxon>
        <taxon>Papilionoideae</taxon>
        <taxon>50 kb inversion clade</taxon>
        <taxon>genistoids sensu lato</taxon>
        <taxon>core genistoids</taxon>
        <taxon>Genisteae</taxon>
        <taxon>Lupinus</taxon>
    </lineage>
</organism>
<reference evidence="2" key="1">
    <citation type="journal article" date="2020" name="Nat. Commun.">
        <title>Genome sequence of the cluster root forming white lupin.</title>
        <authorList>
            <person name="Hufnagel B."/>
            <person name="Marques A."/>
            <person name="Soriano A."/>
            <person name="Marques L."/>
            <person name="Divol F."/>
            <person name="Doumas P."/>
            <person name="Sallet E."/>
            <person name="Mancinotti D."/>
            <person name="Carrere S."/>
            <person name="Marande W."/>
            <person name="Arribat S."/>
            <person name="Keller J."/>
            <person name="Huneau C."/>
            <person name="Blein T."/>
            <person name="Aime D."/>
            <person name="Laguerre M."/>
            <person name="Taylor J."/>
            <person name="Schubert V."/>
            <person name="Nelson M."/>
            <person name="Geu-Flores F."/>
            <person name="Crespi M."/>
            <person name="Gallardo-Guerrero K."/>
            <person name="Delaux P.-M."/>
            <person name="Salse J."/>
            <person name="Berges H."/>
            <person name="Guyot R."/>
            <person name="Gouzy J."/>
            <person name="Peret B."/>
        </authorList>
    </citation>
    <scope>NUCLEOTIDE SEQUENCE [LARGE SCALE GENOMIC DNA]</scope>
    <source>
        <strain evidence="2">cv. Amiga</strain>
    </source>
</reference>
<proteinExistence type="predicted"/>
<dbReference type="Proteomes" id="UP000447434">
    <property type="component" value="Chromosome 20"/>
</dbReference>
<sequence>MTHLFCLGAGDYLTNCTSWPRPLVSYVACFEKSSTKQTKAGFIPSFGGSFHVPNRVAY</sequence>
<comment type="caution">
    <text evidence="1">The sequence shown here is derived from an EMBL/GenBank/DDBJ whole genome shotgun (WGS) entry which is preliminary data.</text>
</comment>
<keyword evidence="2" id="KW-1185">Reference proteome</keyword>